<evidence type="ECO:0000313" key="1">
    <source>
        <dbReference type="EMBL" id="CEK53692.1"/>
    </source>
</evidence>
<dbReference type="AlphaFoldDB" id="A0A0B6YBI5"/>
<dbReference type="EMBL" id="HACG01006827">
    <property type="protein sequence ID" value="CEK53692.1"/>
    <property type="molecule type" value="Transcribed_RNA"/>
</dbReference>
<proteinExistence type="predicted"/>
<sequence>DSVASESSTITTTLLISGELFIAGPILTTDYPRLVQIITDSLINSSRPEVICCHSVTVDDNNKYFDN</sequence>
<name>A0A0B6YBI5_9EUPU</name>
<organism evidence="1">
    <name type="scientific">Arion vulgaris</name>
    <dbReference type="NCBI Taxonomy" id="1028688"/>
    <lineage>
        <taxon>Eukaryota</taxon>
        <taxon>Metazoa</taxon>
        <taxon>Spiralia</taxon>
        <taxon>Lophotrochozoa</taxon>
        <taxon>Mollusca</taxon>
        <taxon>Gastropoda</taxon>
        <taxon>Heterobranchia</taxon>
        <taxon>Euthyneura</taxon>
        <taxon>Panpulmonata</taxon>
        <taxon>Eupulmonata</taxon>
        <taxon>Stylommatophora</taxon>
        <taxon>Helicina</taxon>
        <taxon>Arionoidea</taxon>
        <taxon>Arionidae</taxon>
        <taxon>Arion</taxon>
    </lineage>
</organism>
<gene>
    <name evidence="1" type="primary">ORF21019</name>
</gene>
<reference evidence="1" key="1">
    <citation type="submission" date="2014-12" db="EMBL/GenBank/DDBJ databases">
        <title>Insight into the proteome of Arion vulgaris.</title>
        <authorList>
            <person name="Aradska J."/>
            <person name="Bulat T."/>
            <person name="Smidak R."/>
            <person name="Sarate P."/>
            <person name="Gangsoo J."/>
            <person name="Sialana F."/>
            <person name="Bilban M."/>
            <person name="Lubec G."/>
        </authorList>
    </citation>
    <scope>NUCLEOTIDE SEQUENCE</scope>
    <source>
        <tissue evidence="1">Skin</tissue>
    </source>
</reference>
<protein>
    <submittedName>
        <fullName evidence="1">Uncharacterized protein</fullName>
    </submittedName>
</protein>
<feature type="non-terminal residue" evidence="1">
    <location>
        <position position="1"/>
    </location>
</feature>
<accession>A0A0B6YBI5</accession>
<feature type="non-terminal residue" evidence="1">
    <location>
        <position position="67"/>
    </location>
</feature>